<name>A0ABS8WK79_DATST</name>
<dbReference type="EMBL" id="JACEIK010007510">
    <property type="protein sequence ID" value="MCE3050351.1"/>
    <property type="molecule type" value="Genomic_DNA"/>
</dbReference>
<evidence type="ECO:0000259" key="1">
    <source>
        <dbReference type="Pfam" id="PF13456"/>
    </source>
</evidence>
<dbReference type="Gene3D" id="3.30.420.10">
    <property type="entry name" value="Ribonuclease H-like superfamily/Ribonuclease H"/>
    <property type="match status" value="1"/>
</dbReference>
<comment type="caution">
    <text evidence="2">The sequence shown here is derived from an EMBL/GenBank/DDBJ whole genome shotgun (WGS) entry which is preliminary data.</text>
</comment>
<gene>
    <name evidence="2" type="ORF">HAX54_047032</name>
</gene>
<dbReference type="CDD" id="cd06222">
    <property type="entry name" value="RNase_H_like"/>
    <property type="match status" value="1"/>
</dbReference>
<dbReference type="Proteomes" id="UP000823775">
    <property type="component" value="Unassembled WGS sequence"/>
</dbReference>
<reference evidence="2 3" key="1">
    <citation type="journal article" date="2021" name="BMC Genomics">
        <title>Datura genome reveals duplications of psychoactive alkaloid biosynthetic genes and high mutation rate following tissue culture.</title>
        <authorList>
            <person name="Rajewski A."/>
            <person name="Carter-House D."/>
            <person name="Stajich J."/>
            <person name="Litt A."/>
        </authorList>
    </citation>
    <scope>NUCLEOTIDE SEQUENCE [LARGE SCALE GENOMIC DNA]</scope>
    <source>
        <strain evidence="2">AR-01</strain>
    </source>
</reference>
<organism evidence="2 3">
    <name type="scientific">Datura stramonium</name>
    <name type="common">Jimsonweed</name>
    <name type="synonym">Common thornapple</name>
    <dbReference type="NCBI Taxonomy" id="4076"/>
    <lineage>
        <taxon>Eukaryota</taxon>
        <taxon>Viridiplantae</taxon>
        <taxon>Streptophyta</taxon>
        <taxon>Embryophyta</taxon>
        <taxon>Tracheophyta</taxon>
        <taxon>Spermatophyta</taxon>
        <taxon>Magnoliopsida</taxon>
        <taxon>eudicotyledons</taxon>
        <taxon>Gunneridae</taxon>
        <taxon>Pentapetalae</taxon>
        <taxon>asterids</taxon>
        <taxon>lamiids</taxon>
        <taxon>Solanales</taxon>
        <taxon>Solanaceae</taxon>
        <taxon>Solanoideae</taxon>
        <taxon>Datureae</taxon>
        <taxon>Datura</taxon>
    </lineage>
</organism>
<evidence type="ECO:0000313" key="2">
    <source>
        <dbReference type="EMBL" id="MCE3050351.1"/>
    </source>
</evidence>
<keyword evidence="3" id="KW-1185">Reference proteome</keyword>
<evidence type="ECO:0000313" key="3">
    <source>
        <dbReference type="Proteomes" id="UP000823775"/>
    </source>
</evidence>
<dbReference type="Pfam" id="PF13456">
    <property type="entry name" value="RVT_3"/>
    <property type="match status" value="1"/>
</dbReference>
<proteinExistence type="predicted"/>
<dbReference type="PANTHER" id="PTHR47723:SF23">
    <property type="entry name" value="REVERSE TRANSCRIPTASE-LIKE PROTEIN"/>
    <property type="match status" value="1"/>
</dbReference>
<dbReference type="InterPro" id="IPR044730">
    <property type="entry name" value="RNase_H-like_dom_plant"/>
</dbReference>
<sequence length="193" mass="21037">MGFFKLNVDGTFSYTNNSNGIGGVIRDSNDDWIVGYLSKCNAQNHTLAELKALEHGLLCIISHKISPIEIETDSIEALKHLGYTNQLYESTVISCSSLLRGLRNPPIRHSFCQANKVAHVLSRQVSKLTTSSQDTILVAPPSHVKDQLRTNKEGAISSKLVSVATCNKLACFGNLSVVTDNNNVHITTHTSTT</sequence>
<dbReference type="InterPro" id="IPR036397">
    <property type="entry name" value="RNaseH_sf"/>
</dbReference>
<dbReference type="InterPro" id="IPR002156">
    <property type="entry name" value="RNaseH_domain"/>
</dbReference>
<dbReference type="PANTHER" id="PTHR47723">
    <property type="entry name" value="OS05G0353850 PROTEIN"/>
    <property type="match status" value="1"/>
</dbReference>
<accession>A0ABS8WK79</accession>
<dbReference type="InterPro" id="IPR053151">
    <property type="entry name" value="RNase_H-like"/>
</dbReference>
<dbReference type="InterPro" id="IPR012337">
    <property type="entry name" value="RNaseH-like_sf"/>
</dbReference>
<feature type="domain" description="RNase H type-1" evidence="1">
    <location>
        <begin position="7"/>
        <end position="123"/>
    </location>
</feature>
<protein>
    <recommendedName>
        <fullName evidence="1">RNase H type-1 domain-containing protein</fullName>
    </recommendedName>
</protein>
<dbReference type="SUPFAM" id="SSF53098">
    <property type="entry name" value="Ribonuclease H-like"/>
    <property type="match status" value="1"/>
</dbReference>